<dbReference type="Pfam" id="PF00768">
    <property type="entry name" value="Peptidase_S11"/>
    <property type="match status" value="1"/>
</dbReference>
<dbReference type="InterPro" id="IPR012907">
    <property type="entry name" value="Peptidase_S11_C"/>
</dbReference>
<gene>
    <name evidence="17" type="ORF">H9X81_02630</name>
</gene>
<comment type="pathway">
    <text evidence="2">Cell wall biogenesis; peptidoglycan biosynthesis.</text>
</comment>
<evidence type="ECO:0000259" key="15">
    <source>
        <dbReference type="Pfam" id="PF00768"/>
    </source>
</evidence>
<evidence type="ECO:0000256" key="8">
    <source>
        <dbReference type="ARBA" id="ARBA00022801"/>
    </source>
</evidence>
<keyword evidence="7 14" id="KW-0732">Signal</keyword>
<comment type="catalytic activity">
    <reaction evidence="12">
        <text>Preferential cleavage: (Ac)2-L-Lys-D-Ala-|-D-Ala. Also transpeptidation of peptidyl-alanyl moieties that are N-acyl substituents of D-alanine.</text>
        <dbReference type="EC" id="3.4.16.4"/>
    </reaction>
</comment>
<organism evidence="17 18">
    <name type="scientific">Hydrogenoanaerobacterium saccharovorans</name>
    <dbReference type="NCBI Taxonomy" id="474960"/>
    <lineage>
        <taxon>Bacteria</taxon>
        <taxon>Bacillati</taxon>
        <taxon>Bacillota</taxon>
        <taxon>Clostridia</taxon>
        <taxon>Eubacteriales</taxon>
        <taxon>Oscillospiraceae</taxon>
        <taxon>Hydrogenoanaerobacterium</taxon>
    </lineage>
</organism>
<evidence type="ECO:0000313" key="18">
    <source>
        <dbReference type="Proteomes" id="UP000724149"/>
    </source>
</evidence>
<dbReference type="InterPro" id="IPR002052">
    <property type="entry name" value="DNA_methylase_N6_adenine_CS"/>
</dbReference>
<evidence type="ECO:0000256" key="4">
    <source>
        <dbReference type="ARBA" id="ARBA00012448"/>
    </source>
</evidence>
<dbReference type="EMBL" id="JACSNR010000002">
    <property type="protein sequence ID" value="MBM6922593.1"/>
    <property type="molecule type" value="Genomic_DNA"/>
</dbReference>
<evidence type="ECO:0000256" key="14">
    <source>
        <dbReference type="SAM" id="SignalP"/>
    </source>
</evidence>
<feature type="domain" description="Peptidase S11 D-alanyl-D-alanine carboxypeptidase A N-terminal" evidence="15">
    <location>
        <begin position="34"/>
        <end position="259"/>
    </location>
</feature>
<dbReference type="PRINTS" id="PR00725">
    <property type="entry name" value="DADACBPTASE1"/>
</dbReference>
<reference evidence="17 18" key="1">
    <citation type="journal article" date="2021" name="Sci. Rep.">
        <title>The distribution of antibiotic resistance genes in chicken gut microbiota commensals.</title>
        <authorList>
            <person name="Juricova H."/>
            <person name="Matiasovicova J."/>
            <person name="Kubasova T."/>
            <person name="Cejkova D."/>
            <person name="Rychlik I."/>
        </authorList>
    </citation>
    <scope>NUCLEOTIDE SEQUENCE [LARGE SCALE GENOMIC DNA]</scope>
    <source>
        <strain evidence="17 18">An564</strain>
    </source>
</reference>
<dbReference type="GO" id="GO:0004180">
    <property type="term" value="F:carboxypeptidase activity"/>
    <property type="evidence" value="ECO:0007669"/>
    <property type="project" value="UniProtKB-KW"/>
</dbReference>
<name>A0ABS2GLB0_9FIRM</name>
<evidence type="ECO:0000256" key="11">
    <source>
        <dbReference type="ARBA" id="ARBA00023316"/>
    </source>
</evidence>
<dbReference type="Gene3D" id="2.60.410.10">
    <property type="entry name" value="D-Ala-D-Ala carboxypeptidase, C-terminal domain"/>
    <property type="match status" value="1"/>
</dbReference>
<evidence type="ECO:0000256" key="3">
    <source>
        <dbReference type="ARBA" id="ARBA00007164"/>
    </source>
</evidence>
<feature type="domain" description="Peptidase S11 D-Ala-D-Ala carboxypeptidase A C-terminal" evidence="16">
    <location>
        <begin position="289"/>
        <end position="364"/>
    </location>
</feature>
<keyword evidence="6" id="KW-0645">Protease</keyword>
<dbReference type="InterPro" id="IPR037167">
    <property type="entry name" value="Peptidase_S11_C_sf"/>
</dbReference>
<evidence type="ECO:0000256" key="5">
    <source>
        <dbReference type="ARBA" id="ARBA00022645"/>
    </source>
</evidence>
<keyword evidence="9" id="KW-0133">Cell shape</keyword>
<evidence type="ECO:0000256" key="10">
    <source>
        <dbReference type="ARBA" id="ARBA00022984"/>
    </source>
</evidence>
<dbReference type="PANTHER" id="PTHR21581:SF33">
    <property type="entry name" value="D-ALANYL-D-ALANINE CARBOXYPEPTIDASE DACB"/>
    <property type="match status" value="1"/>
</dbReference>
<dbReference type="PANTHER" id="PTHR21581">
    <property type="entry name" value="D-ALANYL-D-ALANINE CARBOXYPEPTIDASE"/>
    <property type="match status" value="1"/>
</dbReference>
<dbReference type="RefSeq" id="WP_204719614.1">
    <property type="nucleotide sequence ID" value="NZ_JACSNR010000002.1"/>
</dbReference>
<protein>
    <recommendedName>
        <fullName evidence="4">serine-type D-Ala-D-Ala carboxypeptidase</fullName>
        <ecNumber evidence="4">3.4.16.4</ecNumber>
    </recommendedName>
</protein>
<dbReference type="InterPro" id="IPR001967">
    <property type="entry name" value="Peptidase_S11_N"/>
</dbReference>
<dbReference type="Pfam" id="PF07943">
    <property type="entry name" value="PBP5_C"/>
    <property type="match status" value="1"/>
</dbReference>
<evidence type="ECO:0000256" key="9">
    <source>
        <dbReference type="ARBA" id="ARBA00022960"/>
    </source>
</evidence>
<dbReference type="InterPro" id="IPR018044">
    <property type="entry name" value="Peptidase_S11"/>
</dbReference>
<sequence>MQKKFLCAAAAAVGLLWGSLGFSYGEMTVAVMAGDLEVNAEAAVVMDADSGRLLYAQNPDKRLANASTTKIMTALLTLEQPDQDRYFTVDSDAIQVEGTTMGLQPGDSVTLHQLAAGMLLPSGNDAANAAAVEIAGSEEAFVRLMNQRAAELGLENTQYRNPSGLDAEGHYSSARDLAALAAHALENEDFEDIVSKQEIRMAFGNPPYNRSLYTTNKLLERYPYAIGVKTGYTDDAGLCLVTAAEKDGTRLIIVTLNGKDDVNTHMRLYEHFFPLLARVDLSGFTEGLSVPVTGGTRDSVAAVPAAEPEAALLEREYDELTREVELPRFVYAPVQAGQVLGEIRLLSGDKVVWQSALMADSDVPALTRERQGILEFIGSLLGR</sequence>
<evidence type="ECO:0000256" key="12">
    <source>
        <dbReference type="ARBA" id="ARBA00034000"/>
    </source>
</evidence>
<keyword evidence="18" id="KW-1185">Reference proteome</keyword>
<comment type="similarity">
    <text evidence="3 13">Belongs to the peptidase S11 family.</text>
</comment>
<dbReference type="InterPro" id="IPR012338">
    <property type="entry name" value="Beta-lactam/transpept-like"/>
</dbReference>
<comment type="function">
    <text evidence="1">Removes C-terminal D-alanyl residues from sugar-peptide cell wall precursors.</text>
</comment>
<evidence type="ECO:0000256" key="13">
    <source>
        <dbReference type="RuleBase" id="RU004016"/>
    </source>
</evidence>
<evidence type="ECO:0000256" key="7">
    <source>
        <dbReference type="ARBA" id="ARBA00022729"/>
    </source>
</evidence>
<dbReference type="Gene3D" id="3.40.710.10">
    <property type="entry name" value="DD-peptidase/beta-lactamase superfamily"/>
    <property type="match status" value="1"/>
</dbReference>
<evidence type="ECO:0000256" key="6">
    <source>
        <dbReference type="ARBA" id="ARBA00022670"/>
    </source>
</evidence>
<keyword evidence="11" id="KW-0961">Cell wall biogenesis/degradation</keyword>
<dbReference type="EC" id="3.4.16.4" evidence="4"/>
<dbReference type="SUPFAM" id="SSF69189">
    <property type="entry name" value="Penicillin-binding protein associated domain"/>
    <property type="match status" value="1"/>
</dbReference>
<dbReference type="Proteomes" id="UP000724149">
    <property type="component" value="Unassembled WGS sequence"/>
</dbReference>
<dbReference type="InterPro" id="IPR015956">
    <property type="entry name" value="Peniciliin-bd_prot_C_sf"/>
</dbReference>
<evidence type="ECO:0000259" key="16">
    <source>
        <dbReference type="Pfam" id="PF07943"/>
    </source>
</evidence>
<feature type="chain" id="PRO_5045560255" description="serine-type D-Ala-D-Ala carboxypeptidase" evidence="14">
    <location>
        <begin position="24"/>
        <end position="383"/>
    </location>
</feature>
<comment type="caution">
    <text evidence="17">The sequence shown here is derived from an EMBL/GenBank/DDBJ whole genome shotgun (WGS) entry which is preliminary data.</text>
</comment>
<accession>A0ABS2GLB0</accession>
<evidence type="ECO:0000256" key="1">
    <source>
        <dbReference type="ARBA" id="ARBA00003217"/>
    </source>
</evidence>
<keyword evidence="8" id="KW-0378">Hydrolase</keyword>
<keyword evidence="5 17" id="KW-0121">Carboxypeptidase</keyword>
<dbReference type="SUPFAM" id="SSF56601">
    <property type="entry name" value="beta-lactamase/transpeptidase-like"/>
    <property type="match status" value="1"/>
</dbReference>
<proteinExistence type="inferred from homology"/>
<dbReference type="PROSITE" id="PS00092">
    <property type="entry name" value="N6_MTASE"/>
    <property type="match status" value="1"/>
</dbReference>
<evidence type="ECO:0000313" key="17">
    <source>
        <dbReference type="EMBL" id="MBM6922593.1"/>
    </source>
</evidence>
<evidence type="ECO:0000256" key="2">
    <source>
        <dbReference type="ARBA" id="ARBA00004752"/>
    </source>
</evidence>
<keyword evidence="10" id="KW-0573">Peptidoglycan synthesis</keyword>
<feature type="signal peptide" evidence="14">
    <location>
        <begin position="1"/>
        <end position="23"/>
    </location>
</feature>